<comment type="caution">
    <text evidence="1">The sequence shown here is derived from an EMBL/GenBank/DDBJ whole genome shotgun (WGS) entry which is preliminary data.</text>
</comment>
<proteinExistence type="predicted"/>
<dbReference type="EMBL" id="RQSP01000004">
    <property type="protein sequence ID" value="KAB5608145.1"/>
    <property type="molecule type" value="Genomic_DNA"/>
</dbReference>
<evidence type="ECO:0000313" key="1">
    <source>
        <dbReference type="EMBL" id="KAB5608145.1"/>
    </source>
</evidence>
<protein>
    <submittedName>
        <fullName evidence="1">Uncharacterized protein</fullName>
    </submittedName>
</protein>
<sequence length="129" mass="14485">MNTFMMVLAYMREHPAAILMLTTLISIGIVALMMLTHNAKMVDAVTAKPLSLTTEQTKQVVMRHKLKPARYVFFIPAAFATDDIINAWADAVAPRLGTGFQPVEVAIIPQRLWSPARYRVTFARLEALR</sequence>
<gene>
    <name evidence="1" type="ORF">EHS19_02100</name>
</gene>
<reference evidence="1 2" key="1">
    <citation type="journal article" date="2019" name="Int. J. Syst. Evol. Microbiol.">
        <title>Bifidobacterium jacchi sp. nov., isolated from the faeces of a baby common marmoset (Callithrix jacchus).</title>
        <authorList>
            <person name="Modesto M."/>
            <person name="Watanabe K."/>
            <person name="Arita M."/>
            <person name="Satti M."/>
            <person name="Oki K."/>
            <person name="Sciavilla P."/>
            <person name="Patavino C."/>
            <person name="Camma C."/>
            <person name="Michelini S."/>
            <person name="Sgorbati B."/>
            <person name="Mattarelli P."/>
        </authorList>
    </citation>
    <scope>NUCLEOTIDE SEQUENCE [LARGE SCALE GENOMIC DNA]</scope>
    <source>
        <strain evidence="1 2">MRM 9.3</strain>
    </source>
</reference>
<dbReference type="Proteomes" id="UP000326336">
    <property type="component" value="Unassembled WGS sequence"/>
</dbReference>
<evidence type="ECO:0000313" key="2">
    <source>
        <dbReference type="Proteomes" id="UP000326336"/>
    </source>
</evidence>
<dbReference type="OrthoDB" id="9901070at2"/>
<organism evidence="1 2">
    <name type="scientific">Bifidobacterium jacchi</name>
    <dbReference type="NCBI Taxonomy" id="2490545"/>
    <lineage>
        <taxon>Bacteria</taxon>
        <taxon>Bacillati</taxon>
        <taxon>Actinomycetota</taxon>
        <taxon>Actinomycetes</taxon>
        <taxon>Bifidobacteriales</taxon>
        <taxon>Bifidobacteriaceae</taxon>
        <taxon>Bifidobacterium</taxon>
    </lineage>
</organism>
<dbReference type="RefSeq" id="WP_151916166.1">
    <property type="nucleotide sequence ID" value="NZ_RQSP01000004.1"/>
</dbReference>
<name>A0A5N5RLD3_9BIFI</name>
<keyword evidence="2" id="KW-1185">Reference proteome</keyword>
<accession>A0A5N5RLD3</accession>
<dbReference type="AlphaFoldDB" id="A0A5N5RLD3"/>